<dbReference type="CDD" id="cd02933">
    <property type="entry name" value="OYE_like_FMN"/>
    <property type="match status" value="1"/>
</dbReference>
<dbReference type="PANTHER" id="PTHR22893:SF91">
    <property type="entry name" value="NADPH DEHYDROGENASE 2-RELATED"/>
    <property type="match status" value="1"/>
</dbReference>
<evidence type="ECO:0000313" key="5">
    <source>
        <dbReference type="EMBL" id="MBG0740499.1"/>
    </source>
</evidence>
<dbReference type="Gene3D" id="3.20.20.70">
    <property type="entry name" value="Aldolase class I"/>
    <property type="match status" value="1"/>
</dbReference>
<dbReference type="InterPro" id="IPR013785">
    <property type="entry name" value="Aldolase_TIM"/>
</dbReference>
<comment type="caution">
    <text evidence="5">The sequence shown here is derived from an EMBL/GenBank/DDBJ whole genome shotgun (WGS) entry which is preliminary data.</text>
</comment>
<dbReference type="Pfam" id="PF00724">
    <property type="entry name" value="Oxidored_FMN"/>
    <property type="match status" value="1"/>
</dbReference>
<gene>
    <name evidence="5" type="ORF">IV500_14035</name>
</gene>
<proteinExistence type="inferred from homology"/>
<sequence length="369" mass="39911">MTTNNQTIDPAALSPLWQPIRAGELQLPHRLAMAPMTRDRSHENGTPNEMNARYYAQRASMALIITEGTQPSEDGQGYLLTPGIYNDEHINGWRIVTDAVHEAGGRIVIQLMHVGRVSHPQNTPHGRQAVAPSPVAPASPIFTASGMQPIAEPRELSTDEVRGVVEEFRVAARAAIASGADGVEIHSANGYLLQQFLSSNVNRRTDEYGGSITNRIRLSVEVAAAVAEEIGAGRTGIRISPGNPLNDIVEHDVDELYSALVSALAPLDLAYLHVASSGNDAALLRELRRLWPTTLLLNRGRTDLVTRVHDIEDGLADVVTVGSLALANPDLIERLRVRAPLNTPDRSTFYGGDEHGYLDYPTLDLAAAA</sequence>
<reference evidence="5 6" key="1">
    <citation type="submission" date="2020-11" db="EMBL/GenBank/DDBJ databases">
        <title>Arthrobacter antarcticus sp. nov., isolated from Antarctic Soil.</title>
        <authorList>
            <person name="Li J."/>
        </authorList>
    </citation>
    <scope>NUCLEOTIDE SEQUENCE [LARGE SCALE GENOMIC DNA]</scope>
    <source>
        <strain evidence="5 6">Z1-20</strain>
    </source>
</reference>
<dbReference type="GO" id="GO:0016628">
    <property type="term" value="F:oxidoreductase activity, acting on the CH-CH group of donors, NAD or NADP as acceptor"/>
    <property type="evidence" value="ECO:0007669"/>
    <property type="project" value="UniProtKB-ARBA"/>
</dbReference>
<dbReference type="EMBL" id="JADNYM010000017">
    <property type="protein sequence ID" value="MBG0740499.1"/>
    <property type="molecule type" value="Genomic_DNA"/>
</dbReference>
<accession>A0A931CT90</accession>
<comment type="similarity">
    <text evidence="2">Belongs to the NADH:flavin oxidoreductase/NADH oxidase family.</text>
</comment>
<dbReference type="InterPro" id="IPR045247">
    <property type="entry name" value="Oye-like"/>
</dbReference>
<evidence type="ECO:0000313" key="6">
    <source>
        <dbReference type="Proteomes" id="UP000655366"/>
    </source>
</evidence>
<dbReference type="GO" id="GO:0010181">
    <property type="term" value="F:FMN binding"/>
    <property type="evidence" value="ECO:0007669"/>
    <property type="project" value="InterPro"/>
</dbReference>
<dbReference type="Proteomes" id="UP000655366">
    <property type="component" value="Unassembled WGS sequence"/>
</dbReference>
<comment type="cofactor">
    <cofactor evidence="1">
        <name>FMN</name>
        <dbReference type="ChEBI" id="CHEBI:58210"/>
    </cofactor>
</comment>
<organism evidence="5 6">
    <name type="scientific">Arthrobacter terrae</name>
    <dbReference type="NCBI Taxonomy" id="2935737"/>
    <lineage>
        <taxon>Bacteria</taxon>
        <taxon>Bacillati</taxon>
        <taxon>Actinomycetota</taxon>
        <taxon>Actinomycetes</taxon>
        <taxon>Micrococcales</taxon>
        <taxon>Micrococcaceae</taxon>
        <taxon>Arthrobacter</taxon>
    </lineage>
</organism>
<dbReference type="AlphaFoldDB" id="A0A931CT90"/>
<evidence type="ECO:0000259" key="4">
    <source>
        <dbReference type="Pfam" id="PF00724"/>
    </source>
</evidence>
<feature type="domain" description="NADH:flavin oxidoreductase/NADH oxidase N-terminal" evidence="4">
    <location>
        <begin position="16"/>
        <end position="340"/>
    </location>
</feature>
<dbReference type="SUPFAM" id="SSF51395">
    <property type="entry name" value="FMN-linked oxidoreductases"/>
    <property type="match status" value="1"/>
</dbReference>
<protein>
    <submittedName>
        <fullName evidence="5">Alkene reductase</fullName>
    </submittedName>
</protein>
<evidence type="ECO:0000256" key="2">
    <source>
        <dbReference type="ARBA" id="ARBA00005979"/>
    </source>
</evidence>
<keyword evidence="6" id="KW-1185">Reference proteome</keyword>
<evidence type="ECO:0000256" key="3">
    <source>
        <dbReference type="ARBA" id="ARBA00023002"/>
    </source>
</evidence>
<dbReference type="InterPro" id="IPR001155">
    <property type="entry name" value="OxRdtase_FMN_N"/>
</dbReference>
<evidence type="ECO:0000256" key="1">
    <source>
        <dbReference type="ARBA" id="ARBA00001917"/>
    </source>
</evidence>
<name>A0A931CT90_9MICC</name>
<keyword evidence="3" id="KW-0560">Oxidoreductase</keyword>
<dbReference type="GO" id="GO:0005829">
    <property type="term" value="C:cytosol"/>
    <property type="evidence" value="ECO:0007669"/>
    <property type="project" value="UniProtKB-ARBA"/>
</dbReference>
<dbReference type="FunFam" id="3.20.20.70:FF:000059">
    <property type="entry name" value="N-ethylmaleimide reductase, FMN-linked"/>
    <property type="match status" value="1"/>
</dbReference>
<dbReference type="PANTHER" id="PTHR22893">
    <property type="entry name" value="NADH OXIDOREDUCTASE-RELATED"/>
    <property type="match status" value="1"/>
</dbReference>